<accession>A0AA40B068</accession>
<dbReference type="Pfam" id="PF00144">
    <property type="entry name" value="Beta-lactamase"/>
    <property type="match status" value="1"/>
</dbReference>
<dbReference type="SUPFAM" id="SSF56601">
    <property type="entry name" value="beta-lactamase/transpeptidase-like"/>
    <property type="match status" value="1"/>
</dbReference>
<dbReference type="InterPro" id="IPR050491">
    <property type="entry name" value="AmpC-like"/>
</dbReference>
<gene>
    <name evidence="4" type="ORF">B0H67DRAFT_641613</name>
</gene>
<dbReference type="Gene3D" id="3.40.710.10">
    <property type="entry name" value="DD-peptidase/beta-lactamase superfamily"/>
    <property type="match status" value="2"/>
</dbReference>
<dbReference type="PANTHER" id="PTHR46825:SF9">
    <property type="entry name" value="BETA-LACTAMASE-RELATED DOMAIN-CONTAINING PROTEIN"/>
    <property type="match status" value="1"/>
</dbReference>
<dbReference type="AlphaFoldDB" id="A0AA40B068"/>
<dbReference type="EMBL" id="JAUKUA010000002">
    <property type="protein sequence ID" value="KAK0725162.1"/>
    <property type="molecule type" value="Genomic_DNA"/>
</dbReference>
<name>A0AA40B068_9PEZI</name>
<evidence type="ECO:0000256" key="1">
    <source>
        <dbReference type="ARBA" id="ARBA00038215"/>
    </source>
</evidence>
<dbReference type="Proteomes" id="UP001172102">
    <property type="component" value="Unassembled WGS sequence"/>
</dbReference>
<comment type="similarity">
    <text evidence="1">Belongs to the peptidase S12 family.</text>
</comment>
<feature type="signal peptide" evidence="2">
    <location>
        <begin position="1"/>
        <end position="16"/>
    </location>
</feature>
<feature type="domain" description="Beta-lactamase-related" evidence="3">
    <location>
        <begin position="43"/>
        <end position="320"/>
    </location>
</feature>
<dbReference type="InterPro" id="IPR001466">
    <property type="entry name" value="Beta-lactam-related"/>
</dbReference>
<protein>
    <submittedName>
        <fullName evidence="4">Beta-lactamase/transpeptidase-like protein</fullName>
    </submittedName>
</protein>
<keyword evidence="2" id="KW-0732">Signal</keyword>
<evidence type="ECO:0000256" key="2">
    <source>
        <dbReference type="SAM" id="SignalP"/>
    </source>
</evidence>
<comment type="caution">
    <text evidence="4">The sequence shown here is derived from an EMBL/GenBank/DDBJ whole genome shotgun (WGS) entry which is preliminary data.</text>
</comment>
<sequence length="469" mass="51947">MLFASAILFFCSQTDGLAYQGLQLPISANNMKLSTSVVDEFSLGFSDRDKQLIADLNTRYPLGSLTKAFVATTVSELVHEGLLEWDKPVTAYIPELQFTADPALADRLALIDLLSHQTGLERLDTINQLSPAYPLRTKWQYNDWMYALVGEIIERQTTVIRSRIPADATARPYMITDGGEAVRIADVSLLDGTTMSPPGGGVRSSAHDMLIWAKALMAGFRRDPSPLHRVGNVLSGYAITNRSSGFDELYALGLAKVTSPTQFGKMGFNPNLVDVMPLIGQDHPPTSIFYHNGAMPGYNHCLVMIPGQQAAIAVLTNSISQGDIADWVAQIILQAVIGSNRPVDLVPIAEDAAKRWKTRYATMVETLEKGRTPNTEEPPHAALVGHYQHKNTRTTHTLKHYHHDTFCFLPSAEERIQRALFHYTAPTWLLHFEKREETGAVWSIKWKLGNQVTDGEIFKRVSESPSGST</sequence>
<evidence type="ECO:0000259" key="3">
    <source>
        <dbReference type="Pfam" id="PF00144"/>
    </source>
</evidence>
<feature type="chain" id="PRO_5041252782" evidence="2">
    <location>
        <begin position="17"/>
        <end position="469"/>
    </location>
</feature>
<evidence type="ECO:0000313" key="4">
    <source>
        <dbReference type="EMBL" id="KAK0725162.1"/>
    </source>
</evidence>
<keyword evidence="5" id="KW-1185">Reference proteome</keyword>
<dbReference type="PANTHER" id="PTHR46825">
    <property type="entry name" value="D-ALANYL-D-ALANINE-CARBOXYPEPTIDASE/ENDOPEPTIDASE AMPH"/>
    <property type="match status" value="1"/>
</dbReference>
<evidence type="ECO:0000313" key="5">
    <source>
        <dbReference type="Proteomes" id="UP001172102"/>
    </source>
</evidence>
<reference evidence="4" key="1">
    <citation type="submission" date="2023-06" db="EMBL/GenBank/DDBJ databases">
        <title>Genome-scale phylogeny and comparative genomics of the fungal order Sordariales.</title>
        <authorList>
            <consortium name="Lawrence Berkeley National Laboratory"/>
            <person name="Hensen N."/>
            <person name="Bonometti L."/>
            <person name="Westerberg I."/>
            <person name="Brannstrom I.O."/>
            <person name="Guillou S."/>
            <person name="Cros-Aarteil S."/>
            <person name="Calhoun S."/>
            <person name="Haridas S."/>
            <person name="Kuo A."/>
            <person name="Mondo S."/>
            <person name="Pangilinan J."/>
            <person name="Riley R."/>
            <person name="Labutti K."/>
            <person name="Andreopoulos B."/>
            <person name="Lipzen A."/>
            <person name="Chen C."/>
            <person name="Yanf M."/>
            <person name="Daum C."/>
            <person name="Ng V."/>
            <person name="Clum A."/>
            <person name="Steindorff A."/>
            <person name="Ohm R."/>
            <person name="Martin F."/>
            <person name="Silar P."/>
            <person name="Natvig D."/>
            <person name="Lalanne C."/>
            <person name="Gautier V."/>
            <person name="Ament-Velasquez S.L."/>
            <person name="Kruys A."/>
            <person name="Hutchinson M.I."/>
            <person name="Powell A.J."/>
            <person name="Barry K."/>
            <person name="Miller A.N."/>
            <person name="Grigoriev I.V."/>
            <person name="Debuchy R."/>
            <person name="Gladieux P."/>
            <person name="Thoren M.H."/>
            <person name="Johannesson H."/>
        </authorList>
    </citation>
    <scope>NUCLEOTIDE SEQUENCE</scope>
    <source>
        <strain evidence="4">SMH4607-1</strain>
    </source>
</reference>
<proteinExistence type="inferred from homology"/>
<dbReference type="InterPro" id="IPR012338">
    <property type="entry name" value="Beta-lactam/transpept-like"/>
</dbReference>
<organism evidence="4 5">
    <name type="scientific">Lasiosphaeris hirsuta</name>
    <dbReference type="NCBI Taxonomy" id="260670"/>
    <lineage>
        <taxon>Eukaryota</taxon>
        <taxon>Fungi</taxon>
        <taxon>Dikarya</taxon>
        <taxon>Ascomycota</taxon>
        <taxon>Pezizomycotina</taxon>
        <taxon>Sordariomycetes</taxon>
        <taxon>Sordariomycetidae</taxon>
        <taxon>Sordariales</taxon>
        <taxon>Lasiosphaeriaceae</taxon>
        <taxon>Lasiosphaeris</taxon>
    </lineage>
</organism>